<reference evidence="3" key="1">
    <citation type="submission" date="2023-01" db="EMBL/GenBank/DDBJ databases">
        <title>Metagenome sequencing of chrysophaentin producing Chrysophaeum taylorii.</title>
        <authorList>
            <person name="Davison J."/>
            <person name="Bewley C."/>
        </authorList>
    </citation>
    <scope>NUCLEOTIDE SEQUENCE</scope>
    <source>
        <strain evidence="3">NIES-1699</strain>
    </source>
</reference>
<feature type="region of interest" description="Disordered" evidence="1">
    <location>
        <begin position="133"/>
        <end position="166"/>
    </location>
</feature>
<dbReference type="Proteomes" id="UP001230188">
    <property type="component" value="Unassembled WGS sequence"/>
</dbReference>
<dbReference type="PANTHER" id="PTHR44916:SF1">
    <property type="entry name" value="CHAPERONE DNAJ-DOMAIN SUPERFAMILY PROTEIN-RELATED"/>
    <property type="match status" value="1"/>
</dbReference>
<feature type="compositionally biased region" description="Low complexity" evidence="1">
    <location>
        <begin position="137"/>
        <end position="152"/>
    </location>
</feature>
<feature type="domain" description="DNAJC9 HTH" evidence="2">
    <location>
        <begin position="8"/>
        <end position="72"/>
    </location>
</feature>
<accession>A0AAD7UF93</accession>
<feature type="compositionally biased region" description="Low complexity" evidence="1">
    <location>
        <begin position="81"/>
        <end position="95"/>
    </location>
</feature>
<evidence type="ECO:0000259" key="2">
    <source>
        <dbReference type="Pfam" id="PF23302"/>
    </source>
</evidence>
<gene>
    <name evidence="3" type="ORF">CTAYLR_000994</name>
</gene>
<keyword evidence="4" id="KW-1185">Reference proteome</keyword>
<dbReference type="InterPro" id="IPR056453">
    <property type="entry name" value="HTH_DNAJC9"/>
</dbReference>
<dbReference type="AlphaFoldDB" id="A0AAD7UF93"/>
<dbReference type="EMBL" id="JAQMWT010000330">
    <property type="protein sequence ID" value="KAJ8604494.1"/>
    <property type="molecule type" value="Genomic_DNA"/>
</dbReference>
<proteinExistence type="predicted"/>
<protein>
    <recommendedName>
        <fullName evidence="2">DNAJC9 HTH domain-containing protein</fullName>
    </recommendedName>
</protein>
<dbReference type="InterPro" id="IPR042977">
    <property type="entry name" value="AtJ6-like"/>
</dbReference>
<dbReference type="Pfam" id="PF23302">
    <property type="entry name" value="HTH_DNAJC9"/>
    <property type="match status" value="1"/>
</dbReference>
<organism evidence="3 4">
    <name type="scientific">Chrysophaeum taylorii</name>
    <dbReference type="NCBI Taxonomy" id="2483200"/>
    <lineage>
        <taxon>Eukaryota</taxon>
        <taxon>Sar</taxon>
        <taxon>Stramenopiles</taxon>
        <taxon>Ochrophyta</taxon>
        <taxon>Pelagophyceae</taxon>
        <taxon>Pelagomonadales</taxon>
        <taxon>Pelagomonadaceae</taxon>
        <taxon>Chrysophaeum</taxon>
    </lineage>
</organism>
<feature type="region of interest" description="Disordered" evidence="1">
    <location>
        <begin position="81"/>
        <end position="105"/>
    </location>
</feature>
<dbReference type="PANTHER" id="PTHR44916">
    <property type="entry name" value="CHAPERONE DNAJ-DOMAIN SUPERFAMILY PROTEIN-RELATED"/>
    <property type="match status" value="1"/>
</dbReference>
<name>A0AAD7UF93_9STRA</name>
<sequence>MEDFVSGYKESEAEVADLVSFVSRTKGDVSRILEAIIGSDDFDPPRYVEIIEQAFRDGKILGKFRKKFDETKTAILSLSDLEGEDLSSSSSCSGEKGAPQEVGTTDLVALIAARRKEREQKFEEFAQKWQAVSEAENNNNNNNNPASSSSLSSKKRKRRRPKKKAP</sequence>
<evidence type="ECO:0000313" key="3">
    <source>
        <dbReference type="EMBL" id="KAJ8604494.1"/>
    </source>
</evidence>
<feature type="compositionally biased region" description="Basic residues" evidence="1">
    <location>
        <begin position="153"/>
        <end position="166"/>
    </location>
</feature>
<evidence type="ECO:0000256" key="1">
    <source>
        <dbReference type="SAM" id="MobiDB-lite"/>
    </source>
</evidence>
<evidence type="ECO:0000313" key="4">
    <source>
        <dbReference type="Proteomes" id="UP001230188"/>
    </source>
</evidence>
<comment type="caution">
    <text evidence="3">The sequence shown here is derived from an EMBL/GenBank/DDBJ whole genome shotgun (WGS) entry which is preliminary data.</text>
</comment>